<evidence type="ECO:0000313" key="3">
    <source>
        <dbReference type="Proteomes" id="UP000271098"/>
    </source>
</evidence>
<dbReference type="OrthoDB" id="73209at2759"/>
<sequence length="224" mass="25417">MTIDCPGAEDEETDLHNCTATPVGGRCTFEDEDTARTGCTGWRFETYYVHNGRRVDEDGHLFMRLNSSSASRYSSPKHVPLRDHTFQHFNSSGHFLFFTSEGERDRNSFTDTKSTYFVSPYFPPTNPILYDPAAPASGSCKIRFYYCSYGSAISTLQLTVHPLNGQPAKIIWAPPTTPLGDQSYYCEWLKVSVDLPEQVCSLLNFNRKLSAFSERNLTILNYSW</sequence>
<feature type="domain" description="MAM" evidence="1">
    <location>
        <begin position="25"/>
        <end position="160"/>
    </location>
</feature>
<reference evidence="2 3" key="2">
    <citation type="submission" date="2018-11" db="EMBL/GenBank/DDBJ databases">
        <authorList>
            <consortium name="Pathogen Informatics"/>
        </authorList>
    </citation>
    <scope>NUCLEOTIDE SEQUENCE [LARGE SCALE GENOMIC DNA]</scope>
</reference>
<dbReference type="WBParaSite" id="GPUH_0000371201-mRNA-1">
    <property type="protein sequence ID" value="GPUH_0000371201-mRNA-1"/>
    <property type="gene ID" value="GPUH_0000371201"/>
</dbReference>
<evidence type="ECO:0000313" key="4">
    <source>
        <dbReference type="WBParaSite" id="GPUH_0000371201-mRNA-1"/>
    </source>
</evidence>
<dbReference type="InterPro" id="IPR013320">
    <property type="entry name" value="ConA-like_dom_sf"/>
</dbReference>
<dbReference type="SUPFAM" id="SSF49899">
    <property type="entry name" value="Concanavalin A-like lectins/glucanases"/>
    <property type="match status" value="1"/>
</dbReference>
<dbReference type="AlphaFoldDB" id="A0A183D4R4"/>
<reference evidence="4" key="1">
    <citation type="submission" date="2016-06" db="UniProtKB">
        <authorList>
            <consortium name="WormBaseParasite"/>
        </authorList>
    </citation>
    <scope>IDENTIFICATION</scope>
</reference>
<dbReference type="GO" id="GO:0016020">
    <property type="term" value="C:membrane"/>
    <property type="evidence" value="ECO:0007669"/>
    <property type="project" value="InterPro"/>
</dbReference>
<evidence type="ECO:0000313" key="2">
    <source>
        <dbReference type="EMBL" id="VDK40627.1"/>
    </source>
</evidence>
<keyword evidence="3" id="KW-1185">Reference proteome</keyword>
<dbReference type="InterPro" id="IPR000998">
    <property type="entry name" value="MAM_dom"/>
</dbReference>
<evidence type="ECO:0000259" key="1">
    <source>
        <dbReference type="PROSITE" id="PS50060"/>
    </source>
</evidence>
<dbReference type="PROSITE" id="PS50060">
    <property type="entry name" value="MAM_2"/>
    <property type="match status" value="1"/>
</dbReference>
<name>A0A183D4R4_9BILA</name>
<dbReference type="EMBL" id="UYRT01006487">
    <property type="protein sequence ID" value="VDK40627.1"/>
    <property type="molecule type" value="Genomic_DNA"/>
</dbReference>
<dbReference type="Pfam" id="PF00629">
    <property type="entry name" value="MAM"/>
    <property type="match status" value="1"/>
</dbReference>
<protein>
    <submittedName>
        <fullName evidence="4">MAM domain-containing protein</fullName>
    </submittedName>
</protein>
<proteinExistence type="predicted"/>
<organism evidence="4">
    <name type="scientific">Gongylonema pulchrum</name>
    <dbReference type="NCBI Taxonomy" id="637853"/>
    <lineage>
        <taxon>Eukaryota</taxon>
        <taxon>Metazoa</taxon>
        <taxon>Ecdysozoa</taxon>
        <taxon>Nematoda</taxon>
        <taxon>Chromadorea</taxon>
        <taxon>Rhabditida</taxon>
        <taxon>Spirurina</taxon>
        <taxon>Spiruromorpha</taxon>
        <taxon>Spiruroidea</taxon>
        <taxon>Gongylonematidae</taxon>
        <taxon>Gongylonema</taxon>
    </lineage>
</organism>
<dbReference type="Proteomes" id="UP000271098">
    <property type="component" value="Unassembled WGS sequence"/>
</dbReference>
<gene>
    <name evidence="2" type="ORF">GPUH_LOCUS3703</name>
</gene>
<accession>A0A183D4R4</accession>
<dbReference type="Gene3D" id="2.60.120.200">
    <property type="match status" value="1"/>
</dbReference>